<evidence type="ECO:0000259" key="1">
    <source>
        <dbReference type="PROSITE" id="PS50943"/>
    </source>
</evidence>
<evidence type="ECO:0000313" key="3">
    <source>
        <dbReference type="Proteomes" id="UP000426772"/>
    </source>
</evidence>
<dbReference type="PROSITE" id="PS50943">
    <property type="entry name" value="HTH_CROC1"/>
    <property type="match status" value="1"/>
</dbReference>
<dbReference type="EMBL" id="RCNL01000002">
    <property type="protein sequence ID" value="TXL79738.1"/>
    <property type="molecule type" value="Genomic_DNA"/>
</dbReference>
<evidence type="ECO:0000313" key="2">
    <source>
        <dbReference type="EMBL" id="TXL79738.1"/>
    </source>
</evidence>
<keyword evidence="3" id="KW-1185">Reference proteome</keyword>
<protein>
    <submittedName>
        <fullName evidence="2">XRE family transcriptional regulator</fullName>
    </submittedName>
</protein>
<dbReference type="Gene3D" id="1.10.260.40">
    <property type="entry name" value="lambda repressor-like DNA-binding domains"/>
    <property type="match status" value="1"/>
</dbReference>
<dbReference type="InterPro" id="IPR001387">
    <property type="entry name" value="Cro/C1-type_HTH"/>
</dbReference>
<dbReference type="CDD" id="cd00093">
    <property type="entry name" value="HTH_XRE"/>
    <property type="match status" value="1"/>
</dbReference>
<dbReference type="Pfam" id="PF01381">
    <property type="entry name" value="HTH_3"/>
    <property type="match status" value="1"/>
</dbReference>
<feature type="domain" description="HTH cro/C1-type" evidence="1">
    <location>
        <begin position="4"/>
        <end position="63"/>
    </location>
</feature>
<name>A0ABY3LIP4_9GAMM</name>
<comment type="caution">
    <text evidence="2">The sequence shown here is derived from an EMBL/GenBank/DDBJ whole genome shotgun (WGS) entry which is preliminary data.</text>
</comment>
<dbReference type="SUPFAM" id="SSF47413">
    <property type="entry name" value="lambda repressor-like DNA-binding domains"/>
    <property type="match status" value="1"/>
</dbReference>
<dbReference type="InterPro" id="IPR010982">
    <property type="entry name" value="Lambda_DNA-bd_dom_sf"/>
</dbReference>
<sequence length="80" mass="8922">MNQIAKMRKQMGISQVLLARTIGWGASRLANYEHCVRTPGLNDCRKIVVALNKVGCACTLDDIFPPHSEIVKHGLPNHKR</sequence>
<proteinExistence type="predicted"/>
<reference evidence="2 3" key="1">
    <citation type="submission" date="2018-10" db="EMBL/GenBank/DDBJ databases">
        <title>Draft genome sequence of Pantoea vagans isolated from corpses of the sugarcane aphid Melanaphis sacchari Zehntner.</title>
        <authorList>
            <person name="Toledo E."/>
            <person name="Pena G."/>
            <person name="Lozano L."/>
        </authorList>
    </citation>
    <scope>NUCLEOTIDE SEQUENCE [LARGE SCALE GENOMIC DNA]</scope>
    <source>
        <strain evidence="2 3">ET-90</strain>
    </source>
</reference>
<gene>
    <name evidence="2" type="ORF">D9O29_05540</name>
</gene>
<accession>A0ABY3LIP4</accession>
<dbReference type="Proteomes" id="UP000426772">
    <property type="component" value="Unassembled WGS sequence"/>
</dbReference>
<organism evidence="2 3">
    <name type="scientific">Pantoea vagans</name>
    <dbReference type="NCBI Taxonomy" id="470934"/>
    <lineage>
        <taxon>Bacteria</taxon>
        <taxon>Pseudomonadati</taxon>
        <taxon>Pseudomonadota</taxon>
        <taxon>Gammaproteobacteria</taxon>
        <taxon>Enterobacterales</taxon>
        <taxon>Erwiniaceae</taxon>
        <taxon>Pantoea</taxon>
    </lineage>
</organism>